<accession>A0A3S1B9H2</accession>
<dbReference type="EMBL" id="RQTK01000264">
    <property type="protein sequence ID" value="RUS82962.1"/>
    <property type="molecule type" value="Genomic_DNA"/>
</dbReference>
<proteinExistence type="predicted"/>
<name>A0A3S1B9H2_ELYCH</name>
<sequence length="467" mass="50669">MSCDAESCPLPTEVSADSTSDGDSNNGRGGRKLKRQNKQQQNEGASATAAVSGDDNSADVDDDDNNNNNNEGDDSDDSSGGRRRRRNRVGDDDDEDDDDEFIWEQELGLGSPVMKSALVPKNKGIIIVQSKDDALEDFGFEQSTTIYDYSTGSSVVAIQPKGRGPCFLLEESLTYPEIMNGVKQLNGTVAARSDQVSLDGIGTPLSNEDQHVMFTSHPEVKQVCGRGHIIVLAEPGDLPPYNGAVKEIKVLIYDAELTITVPVGRRAATAAKRLRSRIRNGSSGQINFAGSSQRKNETSQSARYSWRQGLPSGRSVEKSVIVKSGDSIITVESIDSNLSNYGINASITTYDFTTATGVVVMRTVSRGPCYLTDEALSYREIVDEAAKLNGTFARPTAVQWNLPWWVSDRSRFSLILFRTNPALRLPCGLRAIIPTVEPTASTSYNGTTTKLEFLTFDGQITIIARSG</sequence>
<evidence type="ECO:0000256" key="1">
    <source>
        <dbReference type="SAM" id="MobiDB-lite"/>
    </source>
</evidence>
<dbReference type="AlphaFoldDB" id="A0A3S1B9H2"/>
<gene>
    <name evidence="2" type="ORF">EGW08_009299</name>
</gene>
<evidence type="ECO:0000313" key="2">
    <source>
        <dbReference type="EMBL" id="RUS82962.1"/>
    </source>
</evidence>
<feature type="region of interest" description="Disordered" evidence="1">
    <location>
        <begin position="1"/>
        <end position="98"/>
    </location>
</feature>
<feature type="compositionally biased region" description="Polar residues" evidence="1">
    <location>
        <begin position="15"/>
        <end position="24"/>
    </location>
</feature>
<feature type="compositionally biased region" description="Polar residues" evidence="1">
    <location>
        <begin position="282"/>
        <end position="303"/>
    </location>
</feature>
<comment type="caution">
    <text evidence="2">The sequence shown here is derived from an EMBL/GenBank/DDBJ whole genome shotgun (WGS) entry which is preliminary data.</text>
</comment>
<dbReference type="OrthoDB" id="6161005at2759"/>
<feature type="region of interest" description="Disordered" evidence="1">
    <location>
        <begin position="282"/>
        <end position="306"/>
    </location>
</feature>
<reference evidence="2 3" key="1">
    <citation type="submission" date="2019-01" db="EMBL/GenBank/DDBJ databases">
        <title>A draft genome assembly of the solar-powered sea slug Elysia chlorotica.</title>
        <authorList>
            <person name="Cai H."/>
            <person name="Li Q."/>
            <person name="Fang X."/>
            <person name="Li J."/>
            <person name="Curtis N.E."/>
            <person name="Altenburger A."/>
            <person name="Shibata T."/>
            <person name="Feng M."/>
            <person name="Maeda T."/>
            <person name="Schwartz J.A."/>
            <person name="Shigenobu S."/>
            <person name="Lundholm N."/>
            <person name="Nishiyama T."/>
            <person name="Yang H."/>
            <person name="Hasebe M."/>
            <person name="Li S."/>
            <person name="Pierce S.K."/>
            <person name="Wang J."/>
        </authorList>
    </citation>
    <scope>NUCLEOTIDE SEQUENCE [LARGE SCALE GENOMIC DNA]</scope>
    <source>
        <strain evidence="2">EC2010</strain>
        <tissue evidence="2">Whole organism of an adult</tissue>
    </source>
</reference>
<evidence type="ECO:0000313" key="3">
    <source>
        <dbReference type="Proteomes" id="UP000271974"/>
    </source>
</evidence>
<protein>
    <submittedName>
        <fullName evidence="2">Uncharacterized protein</fullName>
    </submittedName>
</protein>
<organism evidence="2 3">
    <name type="scientific">Elysia chlorotica</name>
    <name type="common">Eastern emerald elysia</name>
    <name type="synonym">Sea slug</name>
    <dbReference type="NCBI Taxonomy" id="188477"/>
    <lineage>
        <taxon>Eukaryota</taxon>
        <taxon>Metazoa</taxon>
        <taxon>Spiralia</taxon>
        <taxon>Lophotrochozoa</taxon>
        <taxon>Mollusca</taxon>
        <taxon>Gastropoda</taxon>
        <taxon>Heterobranchia</taxon>
        <taxon>Euthyneura</taxon>
        <taxon>Panpulmonata</taxon>
        <taxon>Sacoglossa</taxon>
        <taxon>Placobranchoidea</taxon>
        <taxon>Plakobranchidae</taxon>
        <taxon>Elysia</taxon>
    </lineage>
</organism>
<keyword evidence="3" id="KW-1185">Reference proteome</keyword>
<dbReference type="Proteomes" id="UP000271974">
    <property type="component" value="Unassembled WGS sequence"/>
</dbReference>
<feature type="compositionally biased region" description="Acidic residues" evidence="1">
    <location>
        <begin position="56"/>
        <end position="77"/>
    </location>
</feature>